<evidence type="ECO:0000256" key="2">
    <source>
        <dbReference type="ARBA" id="ARBA00006991"/>
    </source>
</evidence>
<reference evidence="14 15" key="1">
    <citation type="journal article" date="2017" name="Nat. Ecol. Evol.">
        <title>Scallop genome provides insights into evolution of bilaterian karyotype and development.</title>
        <authorList>
            <person name="Wang S."/>
            <person name="Zhang J."/>
            <person name="Jiao W."/>
            <person name="Li J."/>
            <person name="Xun X."/>
            <person name="Sun Y."/>
            <person name="Guo X."/>
            <person name="Huan P."/>
            <person name="Dong B."/>
            <person name="Zhang L."/>
            <person name="Hu X."/>
            <person name="Sun X."/>
            <person name="Wang J."/>
            <person name="Zhao C."/>
            <person name="Wang Y."/>
            <person name="Wang D."/>
            <person name="Huang X."/>
            <person name="Wang R."/>
            <person name="Lv J."/>
            <person name="Li Y."/>
            <person name="Zhang Z."/>
            <person name="Liu B."/>
            <person name="Lu W."/>
            <person name="Hui Y."/>
            <person name="Liang J."/>
            <person name="Zhou Z."/>
            <person name="Hou R."/>
            <person name="Li X."/>
            <person name="Liu Y."/>
            <person name="Li H."/>
            <person name="Ning X."/>
            <person name="Lin Y."/>
            <person name="Zhao L."/>
            <person name="Xing Q."/>
            <person name="Dou J."/>
            <person name="Li Y."/>
            <person name="Mao J."/>
            <person name="Guo H."/>
            <person name="Dou H."/>
            <person name="Li T."/>
            <person name="Mu C."/>
            <person name="Jiang W."/>
            <person name="Fu Q."/>
            <person name="Fu X."/>
            <person name="Miao Y."/>
            <person name="Liu J."/>
            <person name="Yu Q."/>
            <person name="Li R."/>
            <person name="Liao H."/>
            <person name="Li X."/>
            <person name="Kong Y."/>
            <person name="Jiang Z."/>
            <person name="Chourrout D."/>
            <person name="Li R."/>
            <person name="Bao Z."/>
        </authorList>
    </citation>
    <scope>NUCLEOTIDE SEQUENCE [LARGE SCALE GENOMIC DNA]</scope>
    <source>
        <strain evidence="14 15">PY_sf001</strain>
    </source>
</reference>
<evidence type="ECO:0000256" key="3">
    <source>
        <dbReference type="ARBA" id="ARBA00022723"/>
    </source>
</evidence>
<comment type="caution">
    <text evidence="14">The sequence shown here is derived from an EMBL/GenBank/DDBJ whole genome shotgun (WGS) entry which is preliminary data.</text>
</comment>
<dbReference type="GO" id="GO:0005694">
    <property type="term" value="C:chromosome"/>
    <property type="evidence" value="ECO:0007669"/>
    <property type="project" value="UniProtKB-ARBA"/>
</dbReference>
<proteinExistence type="inferred from homology"/>
<protein>
    <submittedName>
        <fullName evidence="14">Zinc finger protein 808</fullName>
    </submittedName>
</protein>
<feature type="compositionally biased region" description="Acidic residues" evidence="12">
    <location>
        <begin position="548"/>
        <end position="557"/>
    </location>
</feature>
<feature type="compositionally biased region" description="Acidic residues" evidence="12">
    <location>
        <begin position="269"/>
        <end position="294"/>
    </location>
</feature>
<dbReference type="InterPro" id="IPR013087">
    <property type="entry name" value="Znf_C2H2_type"/>
</dbReference>
<evidence type="ECO:0000256" key="8">
    <source>
        <dbReference type="ARBA" id="ARBA00023125"/>
    </source>
</evidence>
<evidence type="ECO:0000259" key="13">
    <source>
        <dbReference type="PROSITE" id="PS50157"/>
    </source>
</evidence>
<dbReference type="GO" id="GO:0043565">
    <property type="term" value="F:sequence-specific DNA binding"/>
    <property type="evidence" value="ECO:0007669"/>
    <property type="project" value="UniProtKB-ARBA"/>
</dbReference>
<dbReference type="OrthoDB" id="6077919at2759"/>
<feature type="compositionally biased region" description="Polar residues" evidence="12">
    <location>
        <begin position="791"/>
        <end position="803"/>
    </location>
</feature>
<keyword evidence="15" id="KW-1185">Reference proteome</keyword>
<feature type="compositionally biased region" description="Low complexity" evidence="12">
    <location>
        <begin position="1162"/>
        <end position="1177"/>
    </location>
</feature>
<comment type="subcellular location">
    <subcellularLocation>
        <location evidence="1">Nucleus</location>
    </subcellularLocation>
</comment>
<feature type="region of interest" description="Disordered" evidence="12">
    <location>
        <begin position="533"/>
        <end position="560"/>
    </location>
</feature>
<feature type="compositionally biased region" description="Polar residues" evidence="12">
    <location>
        <begin position="1013"/>
        <end position="1022"/>
    </location>
</feature>
<organism evidence="14 15">
    <name type="scientific">Mizuhopecten yessoensis</name>
    <name type="common">Japanese scallop</name>
    <name type="synonym">Patinopecten yessoensis</name>
    <dbReference type="NCBI Taxonomy" id="6573"/>
    <lineage>
        <taxon>Eukaryota</taxon>
        <taxon>Metazoa</taxon>
        <taxon>Spiralia</taxon>
        <taxon>Lophotrochozoa</taxon>
        <taxon>Mollusca</taxon>
        <taxon>Bivalvia</taxon>
        <taxon>Autobranchia</taxon>
        <taxon>Pteriomorphia</taxon>
        <taxon>Pectinida</taxon>
        <taxon>Pectinoidea</taxon>
        <taxon>Pectinidae</taxon>
        <taxon>Mizuhopecten</taxon>
    </lineage>
</organism>
<dbReference type="FunFam" id="3.30.160.60:FF:001732">
    <property type="entry name" value="Zgc:162936"/>
    <property type="match status" value="1"/>
</dbReference>
<dbReference type="Gene3D" id="3.30.160.60">
    <property type="entry name" value="Classic Zinc Finger"/>
    <property type="match status" value="8"/>
</dbReference>
<dbReference type="GO" id="GO:0008270">
    <property type="term" value="F:zinc ion binding"/>
    <property type="evidence" value="ECO:0007669"/>
    <property type="project" value="UniProtKB-KW"/>
</dbReference>
<evidence type="ECO:0000256" key="4">
    <source>
        <dbReference type="ARBA" id="ARBA00022737"/>
    </source>
</evidence>
<dbReference type="PANTHER" id="PTHR24394:SF44">
    <property type="entry name" value="ZINC FINGER PROTEIN 271-LIKE"/>
    <property type="match status" value="1"/>
</dbReference>
<dbReference type="PANTHER" id="PTHR24394">
    <property type="entry name" value="ZINC FINGER PROTEIN"/>
    <property type="match status" value="1"/>
</dbReference>
<dbReference type="SUPFAM" id="SSF57667">
    <property type="entry name" value="beta-beta-alpha zinc fingers"/>
    <property type="match status" value="6"/>
</dbReference>
<feature type="region of interest" description="Disordered" evidence="12">
    <location>
        <begin position="740"/>
        <end position="805"/>
    </location>
</feature>
<dbReference type="PROSITE" id="PS50157">
    <property type="entry name" value="ZINC_FINGER_C2H2_2"/>
    <property type="match status" value="10"/>
</dbReference>
<keyword evidence="10" id="KW-0539">Nucleus</keyword>
<sequence length="1379" mass="154242">MSISPTSDQARKNSISHSSSSGEEEDESPTKATRKSTVHKKAIADDNGNIVTPLRTTRVTRSKGAPPSGKTPGYITSKKSDSKTEIQKKGKEIPVEDESSEESEEEVNEEAEMKNEPCDMVVFYTEKSDENVDNSEDKVDITENIPNDDDSSDQEKSEKDSSDEDQDAKLSKKDCTSDNETEQLVIDKTKKNETKGKIKDVSSDEETDHLCGKGDVSETLDIEVKNSEMKEGEMEENENSGDNDLHSDCKSEKAEDEIEDKNSENNESDKDDDEIMELDEEDEGQLCIDEASDDGETKKEVNSQGESTLSKGFSSSLKDRTCEFCAVVKKSPADLQRHIRKHTGERPFKCKMCSRMFKAKRSLQYHQFMHHGIKSENSNISQKYSLMRKRKLEMDQLRAELISPDGTKRFKGDDSPEVTLMDGMTRQDGKDSSTSPESGADVESQSDRTCYVCGKLCLKPSDLKRHMMCHTGERPFKCDICGKPFRAKNSMLYHKKSAHGFDIELSPGLEERFLRLKKQNNLNSIALKMAHPNLQDTPKPQIPNSSEMDLEDMDSDETSSLHNVDSYTMEESNKVFYSCGYTNSYQDDEVELDESTGLFKHKISNGGQGKLANPINMSENSDDVLMNSDNMDPPDITDMIKDGTSMVGAEIIHGSHFTKSRISIRNETVLITRLDGVNLATGKETSLYKCYLCGKVFNFLSKVQCHLSMHFEKDIVIFQCQLCKASFWFKNQVMQHIRKRHPSEVDNVSKRHESECKNNDADNDTSNSDMDSGIQVKSEGNDENSDEREGSSSPAENKINNASIFKKDNEDRGNDVLCRFWRGLKYRKNSNGSYVCLVCRKSFHREISLLKHIKIHSGHKQCYCQECGKGFTEFTSLRQHLTLFHGLKDNHHTLKPHIKPSTKHSLLSNLLSKKAGKQPDADVHDSTRQSHEERARELLIKEGIQEDVTVVMPCGPDDDPDIDMDDGPRLLDVWSERDSEESSEANSQDGLVTAMIPRRSLGKETNKSKRKSSQPVKLQNASIPPPAPLQVSIPTPAPAAAFQIPTRLLINSEAARAAVATLPETSDLPGGVQIKQEPLSPKADLPPTSAPTSNFISANPQVAQFLMNPGQMILTSGSGSTSGQPQPMMLLSNSAFPSPIPGNIIGMVQVANSANQISAKEPLPTDSSTPMSSDPSPINSDGNDRDMLVGYPRVQWSPNETPPTSGSGFTWSQISADGRKVTSLSRTHSRLPIVNAPVNRDKVCKPMTLTDGRQVYRCPFCSKDFLSYSDINRHMDFHEDIRPYKCKFCDYFARTNSQLKVHMMRHQGIREFCCKVCNYKGVTQSDLNRHMKSQIHILKSRNECNHCGEGFVTQKNLEKHLDGNCIIKVTKMEDASEFC</sequence>
<evidence type="ECO:0000313" key="14">
    <source>
        <dbReference type="EMBL" id="OWF35695.1"/>
    </source>
</evidence>
<feature type="compositionally biased region" description="Acidic residues" evidence="12">
    <location>
        <begin position="95"/>
        <end position="110"/>
    </location>
</feature>
<dbReference type="PROSITE" id="PS00028">
    <property type="entry name" value="ZINC_FINGER_C2H2_1"/>
    <property type="match status" value="8"/>
</dbReference>
<evidence type="ECO:0000256" key="9">
    <source>
        <dbReference type="ARBA" id="ARBA00023163"/>
    </source>
</evidence>
<dbReference type="Pfam" id="PF00096">
    <property type="entry name" value="zf-C2H2"/>
    <property type="match status" value="2"/>
</dbReference>
<feature type="domain" description="C2H2-type" evidence="13">
    <location>
        <begin position="476"/>
        <end position="499"/>
    </location>
</feature>
<dbReference type="InterPro" id="IPR036236">
    <property type="entry name" value="Znf_C2H2_sf"/>
</dbReference>
<evidence type="ECO:0000256" key="11">
    <source>
        <dbReference type="PROSITE-ProRule" id="PRU00042"/>
    </source>
</evidence>
<feature type="region of interest" description="Disordered" evidence="12">
    <location>
        <begin position="1160"/>
        <end position="1189"/>
    </location>
</feature>
<evidence type="ECO:0000256" key="1">
    <source>
        <dbReference type="ARBA" id="ARBA00004123"/>
    </source>
</evidence>
<evidence type="ECO:0000313" key="15">
    <source>
        <dbReference type="Proteomes" id="UP000242188"/>
    </source>
</evidence>
<evidence type="ECO:0000256" key="12">
    <source>
        <dbReference type="SAM" id="MobiDB-lite"/>
    </source>
</evidence>
<feature type="domain" description="C2H2-type" evidence="13">
    <location>
        <begin position="834"/>
        <end position="861"/>
    </location>
</feature>
<keyword evidence="5 11" id="KW-0863">Zinc-finger</keyword>
<dbReference type="GO" id="GO:0005634">
    <property type="term" value="C:nucleus"/>
    <property type="evidence" value="ECO:0007669"/>
    <property type="project" value="UniProtKB-SubCell"/>
</dbReference>
<feature type="compositionally biased region" description="Basic and acidic residues" evidence="12">
    <location>
        <begin position="167"/>
        <end position="176"/>
    </location>
</feature>
<dbReference type="SMART" id="SM00355">
    <property type="entry name" value="ZnF_C2H2"/>
    <property type="match status" value="12"/>
</dbReference>
<dbReference type="FunFam" id="3.30.160.60:FF:000075">
    <property type="entry name" value="Putative zinc finger protein 536"/>
    <property type="match status" value="1"/>
</dbReference>
<dbReference type="Proteomes" id="UP000242188">
    <property type="component" value="Unassembled WGS sequence"/>
</dbReference>
<feature type="domain" description="C2H2-type" evidence="13">
    <location>
        <begin position="1284"/>
        <end position="1311"/>
    </location>
</feature>
<dbReference type="GO" id="GO:0045893">
    <property type="term" value="P:positive regulation of DNA-templated transcription"/>
    <property type="evidence" value="ECO:0007669"/>
    <property type="project" value="UniProtKB-ARBA"/>
</dbReference>
<evidence type="ECO:0000256" key="6">
    <source>
        <dbReference type="ARBA" id="ARBA00022833"/>
    </source>
</evidence>
<feature type="region of interest" description="Disordered" evidence="12">
    <location>
        <begin position="403"/>
        <end position="443"/>
    </location>
</feature>
<feature type="domain" description="C2H2-type" evidence="13">
    <location>
        <begin position="1256"/>
        <end position="1283"/>
    </location>
</feature>
<keyword evidence="9" id="KW-0804">Transcription</keyword>
<feature type="domain" description="C2H2-type" evidence="13">
    <location>
        <begin position="688"/>
        <end position="715"/>
    </location>
</feature>
<comment type="similarity">
    <text evidence="2">Belongs to the krueppel C2H2-type zinc-finger protein family.</text>
</comment>
<keyword evidence="3" id="KW-0479">Metal-binding</keyword>
<keyword evidence="8" id="KW-0238">DNA-binding</keyword>
<accession>A0A210PGT3</accession>
<feature type="compositionally biased region" description="Basic and acidic residues" evidence="12">
    <location>
        <begin position="126"/>
        <end position="141"/>
    </location>
</feature>
<feature type="region of interest" description="Disordered" evidence="12">
    <location>
        <begin position="975"/>
        <end position="1028"/>
    </location>
</feature>
<gene>
    <name evidence="14" type="ORF">KP79_PYT04903</name>
</gene>
<feature type="region of interest" description="Disordered" evidence="12">
    <location>
        <begin position="1"/>
        <end position="314"/>
    </location>
</feature>
<keyword evidence="6" id="KW-0862">Zinc</keyword>
<name>A0A210PGT3_MIZYE</name>
<feature type="domain" description="C2H2-type" evidence="13">
    <location>
        <begin position="448"/>
        <end position="475"/>
    </location>
</feature>
<evidence type="ECO:0000256" key="5">
    <source>
        <dbReference type="ARBA" id="ARBA00022771"/>
    </source>
</evidence>
<feature type="compositionally biased region" description="Basic and acidic residues" evidence="12">
    <location>
        <begin position="185"/>
        <end position="232"/>
    </location>
</feature>
<keyword evidence="4" id="KW-0677">Repeat</keyword>
<dbReference type="EMBL" id="NEDP02076713">
    <property type="protein sequence ID" value="OWF35695.1"/>
    <property type="molecule type" value="Genomic_DNA"/>
</dbReference>
<dbReference type="FunFam" id="3.30.160.60:FF:000446">
    <property type="entry name" value="Zinc finger protein"/>
    <property type="match status" value="1"/>
</dbReference>
<evidence type="ECO:0000256" key="10">
    <source>
        <dbReference type="ARBA" id="ARBA00023242"/>
    </source>
</evidence>
<feature type="domain" description="C2H2-type" evidence="13">
    <location>
        <begin position="320"/>
        <end position="347"/>
    </location>
</feature>
<keyword evidence="7" id="KW-0805">Transcription regulation</keyword>
<feature type="region of interest" description="Disordered" evidence="12">
    <location>
        <begin position="914"/>
        <end position="934"/>
    </location>
</feature>
<feature type="compositionally biased region" description="Basic and acidic residues" evidence="12">
    <location>
        <begin position="917"/>
        <end position="934"/>
    </location>
</feature>
<dbReference type="GO" id="GO:0000981">
    <property type="term" value="F:DNA-binding transcription factor activity, RNA polymerase II-specific"/>
    <property type="evidence" value="ECO:0007669"/>
    <property type="project" value="TreeGrafter"/>
</dbReference>
<feature type="domain" description="C2H2-type" evidence="13">
    <location>
        <begin position="862"/>
        <end position="896"/>
    </location>
</feature>
<feature type="compositionally biased region" description="Basic residues" evidence="12">
    <location>
        <begin position="32"/>
        <end position="41"/>
    </location>
</feature>
<feature type="compositionally biased region" description="Polar residues" evidence="12">
    <location>
        <begin position="534"/>
        <end position="544"/>
    </location>
</feature>
<feature type="compositionally biased region" description="Basic and acidic residues" evidence="12">
    <location>
        <begin position="742"/>
        <end position="760"/>
    </location>
</feature>
<evidence type="ECO:0000256" key="7">
    <source>
        <dbReference type="ARBA" id="ARBA00023015"/>
    </source>
</evidence>
<feature type="compositionally biased region" description="Polar residues" evidence="12">
    <location>
        <begin position="302"/>
        <end position="314"/>
    </location>
</feature>
<feature type="compositionally biased region" description="Basic and acidic residues" evidence="12">
    <location>
        <begin position="78"/>
        <end position="94"/>
    </location>
</feature>
<feature type="domain" description="C2H2-type" evidence="13">
    <location>
        <begin position="718"/>
        <end position="746"/>
    </location>
</feature>
<feature type="compositionally biased region" description="Basic and acidic residues" evidence="12">
    <location>
        <begin position="243"/>
        <end position="253"/>
    </location>
</feature>
<feature type="domain" description="C2H2-type" evidence="13">
    <location>
        <begin position="348"/>
        <end position="375"/>
    </location>
</feature>